<gene>
    <name evidence="1" type="ORF">K0B96_03050</name>
</gene>
<dbReference type="Proteomes" id="UP000825051">
    <property type="component" value="Chromosome"/>
</dbReference>
<dbReference type="KEGG" id="ole:K0B96_03050"/>
<organism evidence="1 2">
    <name type="scientific">Horticoccus luteus</name>
    <dbReference type="NCBI Taxonomy" id="2862869"/>
    <lineage>
        <taxon>Bacteria</taxon>
        <taxon>Pseudomonadati</taxon>
        <taxon>Verrucomicrobiota</taxon>
        <taxon>Opitutia</taxon>
        <taxon>Opitutales</taxon>
        <taxon>Opitutaceae</taxon>
        <taxon>Horticoccus</taxon>
    </lineage>
</organism>
<dbReference type="EMBL" id="CP080507">
    <property type="protein sequence ID" value="QYM79611.1"/>
    <property type="molecule type" value="Genomic_DNA"/>
</dbReference>
<accession>A0A8F9TX52</accession>
<name>A0A8F9TX52_9BACT</name>
<keyword evidence="2" id="KW-1185">Reference proteome</keyword>
<reference evidence="1" key="1">
    <citation type="submission" date="2021-08" db="EMBL/GenBank/DDBJ databases">
        <title>Genome of a novel bacterium of the phylum Verrucomicrobia, Oleiharenicola sp. KSB-15.</title>
        <authorList>
            <person name="Chung J.-H."/>
            <person name="Ahn J.-H."/>
            <person name="Yoon Y."/>
            <person name="Kim D.-Y."/>
            <person name="An S.-H."/>
            <person name="Park I."/>
            <person name="Yeon J."/>
        </authorList>
    </citation>
    <scope>NUCLEOTIDE SEQUENCE</scope>
    <source>
        <strain evidence="1">KSB-15</strain>
    </source>
</reference>
<sequence length="295" mass="33031">MTPPAPRNPGPSWGYQFLCLADYALPEFLFRPLRAFGTWIALLRMPAQRRASRDYLTLIHGRPATHREIFRHFFAFEEFLMLKLRVANGQPHRGELAPDATGFRELLASGEPALLGTFHVGHSDLTGFLLGRQEQRRVFMVRQRVGNSHDVDVLGARFGDWVKFIWVNDPANLLFALKEAIAAGGSVALKCDRLEFSAKTAAFDFLGARRKFPFTIYHLALIFNVPVVLCVGVPAGPGRTSILSSPLFRPQAGARAENLDRAHAHFQAFLTRLEAELRTAPELWFNFLPLNPAAA</sequence>
<evidence type="ECO:0008006" key="3">
    <source>
        <dbReference type="Google" id="ProtNLM"/>
    </source>
</evidence>
<evidence type="ECO:0000313" key="2">
    <source>
        <dbReference type="Proteomes" id="UP000825051"/>
    </source>
</evidence>
<dbReference type="RefSeq" id="WP_220163709.1">
    <property type="nucleotide sequence ID" value="NZ_CP080507.1"/>
</dbReference>
<dbReference type="AlphaFoldDB" id="A0A8F9TX52"/>
<protein>
    <recommendedName>
        <fullName evidence="3">KDO2-lipid IV(A) lauroyltransferase</fullName>
    </recommendedName>
</protein>
<evidence type="ECO:0000313" key="1">
    <source>
        <dbReference type="EMBL" id="QYM79611.1"/>
    </source>
</evidence>
<proteinExistence type="predicted"/>